<keyword evidence="1" id="KW-0808">Transferase</keyword>
<keyword evidence="4" id="KW-1185">Reference proteome</keyword>
<evidence type="ECO:0000313" key="3">
    <source>
        <dbReference type="EMBL" id="MFK4270410.1"/>
    </source>
</evidence>
<dbReference type="GO" id="GO:0005524">
    <property type="term" value="F:ATP binding"/>
    <property type="evidence" value="ECO:0007669"/>
    <property type="project" value="UniProtKB-KW"/>
</dbReference>
<keyword evidence="1" id="KW-0418">Kinase</keyword>
<comment type="caution">
    <text evidence="3">The sequence shown here is derived from an EMBL/GenBank/DDBJ whole genome shotgun (WGS) entry which is preliminary data.</text>
</comment>
<keyword evidence="3" id="KW-0067">ATP-binding</keyword>
<dbReference type="Gene3D" id="3.30.565.10">
    <property type="entry name" value="Histidine kinase-like ATPase, C-terminal domain"/>
    <property type="match status" value="1"/>
</dbReference>
<evidence type="ECO:0000256" key="1">
    <source>
        <dbReference type="ARBA" id="ARBA00022527"/>
    </source>
</evidence>
<dbReference type="SUPFAM" id="SSF55874">
    <property type="entry name" value="ATPase domain of HSP90 chaperone/DNA topoisomerase II/histidine kinase"/>
    <property type="match status" value="1"/>
</dbReference>
<dbReference type="Pfam" id="PF13581">
    <property type="entry name" value="HATPase_c_2"/>
    <property type="match status" value="1"/>
</dbReference>
<organism evidence="3 4">
    <name type="scientific">Streptomyces milbemycinicus</name>
    <dbReference type="NCBI Taxonomy" id="476552"/>
    <lineage>
        <taxon>Bacteria</taxon>
        <taxon>Bacillati</taxon>
        <taxon>Actinomycetota</taxon>
        <taxon>Actinomycetes</taxon>
        <taxon>Kitasatosporales</taxon>
        <taxon>Streptomycetaceae</taxon>
        <taxon>Streptomyces</taxon>
    </lineage>
</organism>
<evidence type="ECO:0000313" key="4">
    <source>
        <dbReference type="Proteomes" id="UP001620295"/>
    </source>
</evidence>
<gene>
    <name evidence="3" type="ORF">ACI2L5_36590</name>
</gene>
<dbReference type="RefSeq" id="WP_404748002.1">
    <property type="nucleotide sequence ID" value="NZ_JBJDQH010000013.1"/>
</dbReference>
<feature type="domain" description="Histidine kinase/HSP90-like ATPase" evidence="2">
    <location>
        <begin position="17"/>
        <end position="127"/>
    </location>
</feature>
<dbReference type="InterPro" id="IPR036890">
    <property type="entry name" value="HATPase_C_sf"/>
</dbReference>
<keyword evidence="3" id="KW-0547">Nucleotide-binding</keyword>
<reference evidence="3 4" key="1">
    <citation type="submission" date="2024-11" db="EMBL/GenBank/DDBJ databases">
        <title>The Natural Products Discovery Center: Release of the First 8490 Sequenced Strains for Exploring Actinobacteria Biosynthetic Diversity.</title>
        <authorList>
            <person name="Kalkreuter E."/>
            <person name="Kautsar S.A."/>
            <person name="Yang D."/>
            <person name="Bader C.D."/>
            <person name="Teijaro C.N."/>
            <person name="Fluegel L."/>
            <person name="Davis C.M."/>
            <person name="Simpson J.R."/>
            <person name="Lauterbach L."/>
            <person name="Steele A.D."/>
            <person name="Gui C."/>
            <person name="Meng S."/>
            <person name="Li G."/>
            <person name="Viehrig K."/>
            <person name="Ye F."/>
            <person name="Su P."/>
            <person name="Kiefer A.F."/>
            <person name="Nichols A."/>
            <person name="Cepeda A.J."/>
            <person name="Yan W."/>
            <person name="Fan B."/>
            <person name="Jiang Y."/>
            <person name="Adhikari A."/>
            <person name="Zheng C.-J."/>
            <person name="Schuster L."/>
            <person name="Cowan T.M."/>
            <person name="Smanski M.J."/>
            <person name="Chevrette M.G."/>
            <person name="De Carvalho L.P.S."/>
            <person name="Shen B."/>
        </authorList>
    </citation>
    <scope>NUCLEOTIDE SEQUENCE [LARGE SCALE GENOMIC DNA]</scope>
    <source>
        <strain evidence="3 4">NPDC020863</strain>
    </source>
</reference>
<dbReference type="CDD" id="cd16936">
    <property type="entry name" value="HATPase_RsbW-like"/>
    <property type="match status" value="1"/>
</dbReference>
<name>A0ABW8LWX7_9ACTN</name>
<dbReference type="InterPro" id="IPR003594">
    <property type="entry name" value="HATPase_dom"/>
</dbReference>
<keyword evidence="1" id="KW-0723">Serine/threonine-protein kinase</keyword>
<dbReference type="Proteomes" id="UP001620295">
    <property type="component" value="Unassembled WGS sequence"/>
</dbReference>
<dbReference type="PANTHER" id="PTHR35526:SF3">
    <property type="entry name" value="ANTI-SIGMA-F FACTOR RSBW"/>
    <property type="match status" value="1"/>
</dbReference>
<dbReference type="InterPro" id="IPR050267">
    <property type="entry name" value="Anti-sigma-factor_SerPK"/>
</dbReference>
<accession>A0ABW8LWX7</accession>
<evidence type="ECO:0000259" key="2">
    <source>
        <dbReference type="Pfam" id="PF13581"/>
    </source>
</evidence>
<protein>
    <submittedName>
        <fullName evidence="3">ATP-binding protein</fullName>
    </submittedName>
</protein>
<proteinExistence type="predicted"/>
<dbReference type="EMBL" id="JBJDQH010000013">
    <property type="protein sequence ID" value="MFK4270410.1"/>
    <property type="molecule type" value="Genomic_DNA"/>
</dbReference>
<sequence length="216" mass="23319">MAIEHCMPRKAWHLPFLAEPGEVPALRRSMRMHLTRWGLPDLIDAALICVSELVTNVIVHVGAGTPTTLAVSMNGTYLRIEIHDPDRSGLPTLLGATTTSESGRGLALVMAVTDRWGVMPTDAGKTTWCEIAAELHRADAHVGGPEVDRAEALLALYGGSVPRGNSSARMGLAVRQEAAIAVIADLLHWFSAHGQEPDDILDRAQMHFEAVAKPLR</sequence>
<dbReference type="PANTHER" id="PTHR35526">
    <property type="entry name" value="ANTI-SIGMA-F FACTOR RSBW-RELATED"/>
    <property type="match status" value="1"/>
</dbReference>